<comment type="caution">
    <text evidence="1">The sequence shown here is derived from an EMBL/GenBank/DDBJ whole genome shotgun (WGS) entry which is preliminary data.</text>
</comment>
<reference evidence="1 2" key="1">
    <citation type="submission" date="2018-11" db="EMBL/GenBank/DDBJ databases">
        <title>Photobacterium sp. BEI247 sp. nov., a marine bacterium isolated from Yongle Blue Hole in the South China Sea.</title>
        <authorList>
            <person name="Wang X."/>
        </authorList>
    </citation>
    <scope>NUCLEOTIDE SEQUENCE [LARGE SCALE GENOMIC DNA]</scope>
    <source>
        <strain evidence="2">BEI247</strain>
    </source>
</reference>
<protein>
    <submittedName>
        <fullName evidence="1">Uncharacterized protein</fullName>
    </submittedName>
</protein>
<dbReference type="OrthoDB" id="7059103at2"/>
<dbReference type="Proteomes" id="UP000287563">
    <property type="component" value="Unassembled WGS sequence"/>
</dbReference>
<accession>A0A444JI87</accession>
<sequence length="239" mass="27102">MERYHDMIELLETVESNISALQESYKKAQKDEEVKSVLRPLVKSCLEHLRSVLEYSAQDIWSSYNTKSKKLYFPYGKDEALFKANIKRNLPGLIDNNQQAYSIIESIQPFKCGNDWLIELCNQTNFNKHNKLGNQIRQNSDKSTTNVGNLVSMQGGGTVTFSDCVYNGMPLGQGRPAVISGDMTVKEIKASIGIPVPVTREFDWVEFHFENSAVDTLTLIESSYERVRQYVSQLKGTLS</sequence>
<organism evidence="1 2">
    <name type="scientific">Photobacterium chitinilyticum</name>
    <dbReference type="NCBI Taxonomy" id="2485123"/>
    <lineage>
        <taxon>Bacteria</taxon>
        <taxon>Pseudomonadati</taxon>
        <taxon>Pseudomonadota</taxon>
        <taxon>Gammaproteobacteria</taxon>
        <taxon>Vibrionales</taxon>
        <taxon>Vibrionaceae</taxon>
        <taxon>Photobacterium</taxon>
    </lineage>
</organism>
<evidence type="ECO:0000313" key="1">
    <source>
        <dbReference type="EMBL" id="RWX52790.1"/>
    </source>
</evidence>
<dbReference type="AlphaFoldDB" id="A0A444JI87"/>
<keyword evidence="2" id="KW-1185">Reference proteome</keyword>
<gene>
    <name evidence="1" type="ORF">EDI28_25395</name>
</gene>
<dbReference type="RefSeq" id="WP_128786613.1">
    <property type="nucleotide sequence ID" value="NZ_RJLM01000029.1"/>
</dbReference>
<proteinExistence type="predicted"/>
<evidence type="ECO:0000313" key="2">
    <source>
        <dbReference type="Proteomes" id="UP000287563"/>
    </source>
</evidence>
<dbReference type="EMBL" id="RJLM01000029">
    <property type="protein sequence ID" value="RWX52790.1"/>
    <property type="molecule type" value="Genomic_DNA"/>
</dbReference>
<name>A0A444JI87_9GAMM</name>